<dbReference type="EMBL" id="LGRX02011150">
    <property type="protein sequence ID" value="KAK3269193.1"/>
    <property type="molecule type" value="Genomic_DNA"/>
</dbReference>
<keyword evidence="8" id="KW-0496">Mitochondrion</keyword>
<evidence type="ECO:0000256" key="8">
    <source>
        <dbReference type="ARBA" id="ARBA00023128"/>
    </source>
</evidence>
<dbReference type="Proteomes" id="UP001190700">
    <property type="component" value="Unassembled WGS sequence"/>
</dbReference>
<comment type="similarity">
    <text evidence="2 11">Belongs to the mitochondrial carrier (TC 2.A.29) family.</text>
</comment>
<feature type="repeat" description="Solcar" evidence="10">
    <location>
        <begin position="139"/>
        <end position="224"/>
    </location>
</feature>
<name>A0AAE0L227_9CHLO</name>
<feature type="region of interest" description="Disordered" evidence="12">
    <location>
        <begin position="49"/>
        <end position="81"/>
    </location>
</feature>
<feature type="repeat" description="Solcar" evidence="10">
    <location>
        <begin position="331"/>
        <end position="413"/>
    </location>
</feature>
<keyword evidence="6" id="KW-0999">Mitochondrion inner membrane</keyword>
<sequence>MILPLNSAKLSPAVTNSKGAVKPVSCASRTGFSAPRDIHQRKTLRLRTGPSLPRRSASEATVLRSLGSESETSDSSETKVDLSVEKVVTEELVEPESAESVSSWLPQVVRTTLVAGVVLMGMSLVTGQAFAVGAGSAGGQDWRFFAAGSLAAGLSHGYTTPLDVIKTRMQTNPEMYGGSVVTAAKRIVKDEGPLFLLQGLVPTVVGYGIEGGLKFGCYEFLKPLLANATPSMFVNFLLSSVIAGIVASIVLCPAEDVRIVQVANPNYASNPLQVLLRIAKEKGPLSSFRGLPAMLCKQVPYTMAKQVSFDFVASCLYGVAAMLALSQYSFTPKLVLILAAFTSSCLSCIFSHPGDMVLTAFFKGKSTSTLATLKEIIQNDGIAGLFVGIKARFLHVGAIITVQLCLYDVIKQALGLAATGAH</sequence>
<dbReference type="GO" id="GO:1990547">
    <property type="term" value="P:mitochondrial phosphate ion transmembrane transport"/>
    <property type="evidence" value="ECO:0007669"/>
    <property type="project" value="InterPro"/>
</dbReference>
<dbReference type="PANTHER" id="PTHR45671">
    <property type="entry name" value="SOLUTE CARRIER FAMILY 25 (MITOCHONDRIAL CARRIER PHOSPHATE CARRIER), MEMBER 3, LIKE-RELATED-RELATED"/>
    <property type="match status" value="1"/>
</dbReference>
<dbReference type="SUPFAM" id="SSF103506">
    <property type="entry name" value="Mitochondrial carrier"/>
    <property type="match status" value="1"/>
</dbReference>
<comment type="caution">
    <text evidence="13">The sequence shown here is derived from an EMBL/GenBank/DDBJ whole genome shotgun (WGS) entry which is preliminary data.</text>
</comment>
<evidence type="ECO:0000256" key="3">
    <source>
        <dbReference type="ARBA" id="ARBA00022448"/>
    </source>
</evidence>
<evidence type="ECO:0000256" key="10">
    <source>
        <dbReference type="PROSITE-ProRule" id="PRU00282"/>
    </source>
</evidence>
<evidence type="ECO:0000256" key="7">
    <source>
        <dbReference type="ARBA" id="ARBA00022989"/>
    </source>
</evidence>
<dbReference type="AlphaFoldDB" id="A0AAE0L227"/>
<organism evidence="13 14">
    <name type="scientific">Cymbomonas tetramitiformis</name>
    <dbReference type="NCBI Taxonomy" id="36881"/>
    <lineage>
        <taxon>Eukaryota</taxon>
        <taxon>Viridiplantae</taxon>
        <taxon>Chlorophyta</taxon>
        <taxon>Pyramimonadophyceae</taxon>
        <taxon>Pyramimonadales</taxon>
        <taxon>Pyramimonadaceae</taxon>
        <taxon>Cymbomonas</taxon>
    </lineage>
</organism>
<dbReference type="InterPro" id="IPR044677">
    <property type="entry name" value="SLC25A3/Pic2/Mir1-like"/>
</dbReference>
<evidence type="ECO:0000256" key="6">
    <source>
        <dbReference type="ARBA" id="ARBA00022792"/>
    </source>
</evidence>
<reference evidence="13 14" key="1">
    <citation type="journal article" date="2015" name="Genome Biol. Evol.">
        <title>Comparative Genomics of a Bacterivorous Green Alga Reveals Evolutionary Causalities and Consequences of Phago-Mixotrophic Mode of Nutrition.</title>
        <authorList>
            <person name="Burns J.A."/>
            <person name="Paasch A."/>
            <person name="Narechania A."/>
            <person name="Kim E."/>
        </authorList>
    </citation>
    <scope>NUCLEOTIDE SEQUENCE [LARGE SCALE GENOMIC DNA]</scope>
    <source>
        <strain evidence="13 14">PLY_AMNH</strain>
    </source>
</reference>
<dbReference type="Pfam" id="PF00153">
    <property type="entry name" value="Mito_carr"/>
    <property type="match status" value="3"/>
</dbReference>
<evidence type="ECO:0000256" key="12">
    <source>
        <dbReference type="SAM" id="MobiDB-lite"/>
    </source>
</evidence>
<keyword evidence="14" id="KW-1185">Reference proteome</keyword>
<feature type="repeat" description="Solcar" evidence="10">
    <location>
        <begin position="231"/>
        <end position="315"/>
    </location>
</feature>
<evidence type="ECO:0000256" key="9">
    <source>
        <dbReference type="ARBA" id="ARBA00023136"/>
    </source>
</evidence>
<dbReference type="GO" id="GO:0005743">
    <property type="term" value="C:mitochondrial inner membrane"/>
    <property type="evidence" value="ECO:0007669"/>
    <property type="project" value="UniProtKB-SubCell"/>
</dbReference>
<keyword evidence="7" id="KW-1133">Transmembrane helix</keyword>
<evidence type="ECO:0000256" key="11">
    <source>
        <dbReference type="RuleBase" id="RU000488"/>
    </source>
</evidence>
<evidence type="ECO:0000313" key="13">
    <source>
        <dbReference type="EMBL" id="KAK3269193.1"/>
    </source>
</evidence>
<comment type="subcellular location">
    <subcellularLocation>
        <location evidence="1">Mitochondrion inner membrane</location>
        <topology evidence="1">Multi-pass membrane protein</topology>
    </subcellularLocation>
</comment>
<dbReference type="InterPro" id="IPR018108">
    <property type="entry name" value="MCP_transmembrane"/>
</dbReference>
<evidence type="ECO:0000256" key="1">
    <source>
        <dbReference type="ARBA" id="ARBA00004448"/>
    </source>
</evidence>
<evidence type="ECO:0000256" key="2">
    <source>
        <dbReference type="ARBA" id="ARBA00006375"/>
    </source>
</evidence>
<proteinExistence type="inferred from homology"/>
<evidence type="ECO:0000256" key="4">
    <source>
        <dbReference type="ARBA" id="ARBA00022692"/>
    </source>
</evidence>
<keyword evidence="9 10" id="KW-0472">Membrane</keyword>
<protein>
    <submittedName>
        <fullName evidence="13">Uncharacterized protein</fullName>
    </submittedName>
</protein>
<evidence type="ECO:0000256" key="5">
    <source>
        <dbReference type="ARBA" id="ARBA00022737"/>
    </source>
</evidence>
<accession>A0AAE0L227</accession>
<keyword evidence="5" id="KW-0677">Repeat</keyword>
<dbReference type="Gene3D" id="1.50.40.10">
    <property type="entry name" value="Mitochondrial carrier domain"/>
    <property type="match status" value="1"/>
</dbReference>
<dbReference type="PANTHER" id="PTHR45671:SF12">
    <property type="entry name" value="MITOCHONDRIAL PHOSPHATE CARRIER PROTEIN"/>
    <property type="match status" value="1"/>
</dbReference>
<dbReference type="GO" id="GO:0005315">
    <property type="term" value="F:phosphate transmembrane transporter activity"/>
    <property type="evidence" value="ECO:0007669"/>
    <property type="project" value="InterPro"/>
</dbReference>
<dbReference type="PROSITE" id="PS50920">
    <property type="entry name" value="SOLCAR"/>
    <property type="match status" value="3"/>
</dbReference>
<keyword evidence="3 11" id="KW-0813">Transport</keyword>
<evidence type="ECO:0000313" key="14">
    <source>
        <dbReference type="Proteomes" id="UP001190700"/>
    </source>
</evidence>
<gene>
    <name evidence="13" type="ORF">CYMTET_22349</name>
</gene>
<keyword evidence="4 10" id="KW-0812">Transmembrane</keyword>
<dbReference type="InterPro" id="IPR023395">
    <property type="entry name" value="MCP_dom_sf"/>
</dbReference>